<name>A0ABV7YRP3_9BACT</name>
<dbReference type="Pfam" id="PF10677">
    <property type="entry name" value="DUF2490"/>
    <property type="match status" value="1"/>
</dbReference>
<proteinExistence type="predicted"/>
<organism evidence="1 2">
    <name type="scientific">Lacihabitans lacunae</name>
    <dbReference type="NCBI Taxonomy" id="1028214"/>
    <lineage>
        <taxon>Bacteria</taxon>
        <taxon>Pseudomonadati</taxon>
        <taxon>Bacteroidota</taxon>
        <taxon>Cytophagia</taxon>
        <taxon>Cytophagales</taxon>
        <taxon>Leadbetterellaceae</taxon>
        <taxon>Lacihabitans</taxon>
    </lineage>
</organism>
<dbReference type="InterPro" id="IPR019619">
    <property type="entry name" value="DUF2490"/>
</dbReference>
<sequence>MFWLLYVGAKAQSKQVSHQSLFWLRYYNQLSINKTLTWHNELEDRRFFEHNIQHHLIVHSRMHYKLSPNTDVAVGLTYSRQSPQSPASPLSLVVPEIRPVQEINHRNPLNKRLTLQHRFRIDERFIHRNSGNKLLAGHDFNFRFRYRLQATYKLSPETSKNPTALKLSDELMVNAGKKILYNQFDQNRLYVGIEQSLTNKLALELGYLHWYQQRASGYQFFERDIIRFTVNHKINL</sequence>
<comment type="caution">
    <text evidence="1">The sequence shown here is derived from an EMBL/GenBank/DDBJ whole genome shotgun (WGS) entry which is preliminary data.</text>
</comment>
<dbReference type="RefSeq" id="WP_379834193.1">
    <property type="nucleotide sequence ID" value="NZ_JBHRYQ010000001.1"/>
</dbReference>
<dbReference type="Proteomes" id="UP001595616">
    <property type="component" value="Unassembled WGS sequence"/>
</dbReference>
<evidence type="ECO:0000313" key="1">
    <source>
        <dbReference type="EMBL" id="MFC3809314.1"/>
    </source>
</evidence>
<dbReference type="EMBL" id="JBHRYQ010000001">
    <property type="protein sequence ID" value="MFC3809314.1"/>
    <property type="molecule type" value="Genomic_DNA"/>
</dbReference>
<reference evidence="2" key="1">
    <citation type="journal article" date="2019" name="Int. J. Syst. Evol. Microbiol.">
        <title>The Global Catalogue of Microorganisms (GCM) 10K type strain sequencing project: providing services to taxonomists for standard genome sequencing and annotation.</title>
        <authorList>
            <consortium name="The Broad Institute Genomics Platform"/>
            <consortium name="The Broad Institute Genome Sequencing Center for Infectious Disease"/>
            <person name="Wu L."/>
            <person name="Ma J."/>
        </authorList>
    </citation>
    <scope>NUCLEOTIDE SEQUENCE [LARGE SCALE GENOMIC DNA]</scope>
    <source>
        <strain evidence="2">CECT 7956</strain>
    </source>
</reference>
<evidence type="ECO:0000313" key="2">
    <source>
        <dbReference type="Proteomes" id="UP001595616"/>
    </source>
</evidence>
<gene>
    <name evidence="1" type="ORF">ACFOOI_01490</name>
</gene>
<keyword evidence="2" id="KW-1185">Reference proteome</keyword>
<protein>
    <submittedName>
        <fullName evidence="1">DUF2490 domain-containing protein</fullName>
    </submittedName>
</protein>
<accession>A0ABV7YRP3</accession>